<sequence>MLFLIGLLIVVILQRIGELQIAARNEQWMREQGAVEHGKEHYKYIVMMHVLFFVSLLTEVIASGAELATWWWIPFVLFMLAQALRFWTIRSLGQYWNTKILVIPNAERVNRGPYRFIRHPNYLIVALEIIAIPLIFQAFITAAVFTVLNAWILLYVRIPAEEKALRLLAGEKLS</sequence>
<keyword evidence="7" id="KW-1185">Reference proteome</keyword>
<keyword evidence="4 5" id="KW-0472">Membrane</keyword>
<dbReference type="GO" id="GO:0004671">
    <property type="term" value="F:protein C-terminal S-isoprenylcysteine carboxyl O-methyltransferase activity"/>
    <property type="evidence" value="ECO:0007669"/>
    <property type="project" value="InterPro"/>
</dbReference>
<dbReference type="GO" id="GO:0016020">
    <property type="term" value="C:membrane"/>
    <property type="evidence" value="ECO:0007669"/>
    <property type="project" value="UniProtKB-SubCell"/>
</dbReference>
<dbReference type="InterPro" id="IPR052527">
    <property type="entry name" value="Metal_cation-efflux_comp"/>
</dbReference>
<evidence type="ECO:0000256" key="1">
    <source>
        <dbReference type="ARBA" id="ARBA00004141"/>
    </source>
</evidence>
<dbReference type="Pfam" id="PF04140">
    <property type="entry name" value="ICMT"/>
    <property type="match status" value="1"/>
</dbReference>
<evidence type="ECO:0000313" key="7">
    <source>
        <dbReference type="Proteomes" id="UP000094296"/>
    </source>
</evidence>
<evidence type="ECO:0000256" key="3">
    <source>
        <dbReference type="ARBA" id="ARBA00022989"/>
    </source>
</evidence>
<dbReference type="OrthoDB" id="7203053at2"/>
<dbReference type="InterPro" id="IPR007269">
    <property type="entry name" value="ICMT_MeTrfase"/>
</dbReference>
<dbReference type="AlphaFoldDB" id="A0A1E5G190"/>
<keyword evidence="2 5" id="KW-0812">Transmembrane</keyword>
<dbReference type="PANTHER" id="PTHR43847:SF1">
    <property type="entry name" value="BLL3993 PROTEIN"/>
    <property type="match status" value="1"/>
</dbReference>
<name>A0A1E5G190_9FIRM</name>
<comment type="caution">
    <text evidence="6">The sequence shown here is derived from an EMBL/GenBank/DDBJ whole genome shotgun (WGS) entry which is preliminary data.</text>
</comment>
<dbReference type="Gene3D" id="1.20.120.1630">
    <property type="match status" value="1"/>
</dbReference>
<dbReference type="RefSeq" id="WP_069643263.1">
    <property type="nucleotide sequence ID" value="NZ_MIJE01000030.1"/>
</dbReference>
<dbReference type="EMBL" id="MIJE01000030">
    <property type="protein sequence ID" value="OEF96680.1"/>
    <property type="molecule type" value="Genomic_DNA"/>
</dbReference>
<dbReference type="STRING" id="766136.BHF68_06275"/>
<feature type="transmembrane region" description="Helical" evidence="5">
    <location>
        <begin position="69"/>
        <end position="87"/>
    </location>
</feature>
<gene>
    <name evidence="6" type="ORF">BHF68_06275</name>
</gene>
<feature type="transmembrane region" description="Helical" evidence="5">
    <location>
        <begin position="41"/>
        <end position="62"/>
    </location>
</feature>
<comment type="subcellular location">
    <subcellularLocation>
        <location evidence="1">Membrane</location>
        <topology evidence="1">Multi-pass membrane protein</topology>
    </subcellularLocation>
</comment>
<keyword evidence="3 5" id="KW-1133">Transmembrane helix</keyword>
<evidence type="ECO:0000313" key="6">
    <source>
        <dbReference type="EMBL" id="OEF96680.1"/>
    </source>
</evidence>
<reference evidence="6 7" key="1">
    <citation type="submission" date="2016-09" db="EMBL/GenBank/DDBJ databases">
        <title>Draft genome sequence for the type strain of Desulfuribacillus alkaliarsenatis AHT28, an obligately anaerobic, sulfidogenic bacterium isolated from Russian soda lake sediments.</title>
        <authorList>
            <person name="Abin C.A."/>
            <person name="Hollibaugh J.T."/>
        </authorList>
    </citation>
    <scope>NUCLEOTIDE SEQUENCE [LARGE SCALE GENOMIC DNA]</scope>
    <source>
        <strain evidence="6 7">AHT28</strain>
    </source>
</reference>
<evidence type="ECO:0000256" key="2">
    <source>
        <dbReference type="ARBA" id="ARBA00022692"/>
    </source>
</evidence>
<evidence type="ECO:0000256" key="4">
    <source>
        <dbReference type="ARBA" id="ARBA00023136"/>
    </source>
</evidence>
<dbReference type="PANTHER" id="PTHR43847">
    <property type="entry name" value="BLL3993 PROTEIN"/>
    <property type="match status" value="1"/>
</dbReference>
<evidence type="ECO:0008006" key="8">
    <source>
        <dbReference type="Google" id="ProtNLM"/>
    </source>
</evidence>
<proteinExistence type="predicted"/>
<evidence type="ECO:0000256" key="5">
    <source>
        <dbReference type="SAM" id="Phobius"/>
    </source>
</evidence>
<protein>
    <recommendedName>
        <fullName evidence="8">Isoprenylcysteine carboxyl methyltransferase</fullName>
    </recommendedName>
</protein>
<organism evidence="6 7">
    <name type="scientific">Desulfuribacillus alkaliarsenatis</name>
    <dbReference type="NCBI Taxonomy" id="766136"/>
    <lineage>
        <taxon>Bacteria</taxon>
        <taxon>Bacillati</taxon>
        <taxon>Bacillota</taxon>
        <taxon>Desulfuribacillia</taxon>
        <taxon>Desulfuribacillales</taxon>
        <taxon>Desulfuribacillaceae</taxon>
        <taxon>Desulfuribacillus</taxon>
    </lineage>
</organism>
<feature type="transmembrane region" description="Helical" evidence="5">
    <location>
        <begin position="123"/>
        <end position="156"/>
    </location>
</feature>
<accession>A0A1E5G190</accession>
<dbReference type="Proteomes" id="UP000094296">
    <property type="component" value="Unassembled WGS sequence"/>
</dbReference>